<feature type="non-terminal residue" evidence="12">
    <location>
        <position position="505"/>
    </location>
</feature>
<dbReference type="InterPro" id="IPR008922">
    <property type="entry name" value="Di-copper_centre_dom_sf"/>
</dbReference>
<reference evidence="12" key="1">
    <citation type="submission" date="2020-01" db="EMBL/GenBank/DDBJ databases">
        <authorList>
            <consortium name="DOE Joint Genome Institute"/>
            <person name="Haridas S."/>
            <person name="Albert R."/>
            <person name="Binder M."/>
            <person name="Bloem J."/>
            <person name="Labutti K."/>
            <person name="Salamov A."/>
            <person name="Andreopoulos B."/>
            <person name="Baker S.E."/>
            <person name="Barry K."/>
            <person name="Bills G."/>
            <person name="Bluhm B.H."/>
            <person name="Cannon C."/>
            <person name="Castanera R."/>
            <person name="Culley D.E."/>
            <person name="Daum C."/>
            <person name="Ezra D."/>
            <person name="Gonzalez J.B."/>
            <person name="Henrissat B."/>
            <person name="Kuo A."/>
            <person name="Liang C."/>
            <person name="Lipzen A."/>
            <person name="Lutzoni F."/>
            <person name="Magnuson J."/>
            <person name="Mondo S."/>
            <person name="Nolan M."/>
            <person name="Ohm R."/>
            <person name="Pangilinan J."/>
            <person name="Park H.-J."/>
            <person name="Ramirez L."/>
            <person name="Alfaro M."/>
            <person name="Sun H."/>
            <person name="Tritt A."/>
            <person name="Yoshinaga Y."/>
            <person name="Zwiers L.-H."/>
            <person name="Turgeon B.G."/>
            <person name="Goodwin S.B."/>
            <person name="Spatafora J.W."/>
            <person name="Crous P.W."/>
            <person name="Grigoriev I.V."/>
        </authorList>
    </citation>
    <scope>NUCLEOTIDE SEQUENCE</scope>
    <source>
        <strain evidence="12">P77</strain>
    </source>
</reference>
<evidence type="ECO:0000256" key="4">
    <source>
        <dbReference type="ARBA" id="ARBA00022723"/>
    </source>
</evidence>
<name>A0A6A5K856_9PLEO</name>
<evidence type="ECO:0000256" key="5">
    <source>
        <dbReference type="ARBA" id="ARBA00023002"/>
    </source>
</evidence>
<dbReference type="GO" id="GO:0046872">
    <property type="term" value="F:metal ion binding"/>
    <property type="evidence" value="ECO:0007669"/>
    <property type="project" value="UniProtKB-KW"/>
</dbReference>
<protein>
    <recommendedName>
        <fullName evidence="3">tyrosinase</fullName>
        <ecNumber evidence="3">1.14.18.1</ecNumber>
    </recommendedName>
</protein>
<comment type="catalytic activity">
    <reaction evidence="9">
        <text>2 L-dopa + O2 = 2 L-dopaquinone + 2 H2O</text>
        <dbReference type="Rhea" id="RHEA:34287"/>
        <dbReference type="ChEBI" id="CHEBI:15377"/>
        <dbReference type="ChEBI" id="CHEBI:15379"/>
        <dbReference type="ChEBI" id="CHEBI:57504"/>
        <dbReference type="ChEBI" id="CHEBI:57924"/>
        <dbReference type="EC" id="1.14.18.1"/>
    </reaction>
</comment>
<dbReference type="InterPro" id="IPR050316">
    <property type="entry name" value="Tyrosinase/Hemocyanin"/>
</dbReference>
<dbReference type="Proteomes" id="UP000800040">
    <property type="component" value="Unassembled WGS sequence"/>
</dbReference>
<evidence type="ECO:0000256" key="8">
    <source>
        <dbReference type="ARBA" id="ARBA00023101"/>
    </source>
</evidence>
<dbReference type="Pfam" id="PF00264">
    <property type="entry name" value="Tyrosinase"/>
    <property type="match status" value="1"/>
</dbReference>
<keyword evidence="6" id="KW-0186">Copper</keyword>
<dbReference type="OrthoDB" id="6132182at2759"/>
<evidence type="ECO:0000256" key="9">
    <source>
        <dbReference type="ARBA" id="ARBA00048233"/>
    </source>
</evidence>
<comment type="cofactor">
    <cofactor evidence="1">
        <name>Cu(2+)</name>
        <dbReference type="ChEBI" id="CHEBI:29036"/>
    </cofactor>
</comment>
<gene>
    <name evidence="12" type="ORF">BDW02DRAFT_507093</name>
</gene>
<dbReference type="SUPFAM" id="SSF48056">
    <property type="entry name" value="Di-copper centre-containing domain"/>
    <property type="match status" value="1"/>
</dbReference>
<evidence type="ECO:0000259" key="11">
    <source>
        <dbReference type="PROSITE" id="PS00497"/>
    </source>
</evidence>
<comment type="similarity">
    <text evidence="2">Belongs to the tyrosinase family.</text>
</comment>
<evidence type="ECO:0000256" key="2">
    <source>
        <dbReference type="ARBA" id="ARBA00009928"/>
    </source>
</evidence>
<dbReference type="InterPro" id="IPR002227">
    <property type="entry name" value="Tyrosinase_Cu-bd"/>
</dbReference>
<evidence type="ECO:0000256" key="6">
    <source>
        <dbReference type="ARBA" id="ARBA00023008"/>
    </source>
</evidence>
<dbReference type="Pfam" id="PF18132">
    <property type="entry name" value="Tyrosinase_C"/>
    <property type="match status" value="1"/>
</dbReference>
<keyword evidence="7" id="KW-0503">Monooxygenase</keyword>
<organism evidence="12 13">
    <name type="scientific">Decorospora gaudefroyi</name>
    <dbReference type="NCBI Taxonomy" id="184978"/>
    <lineage>
        <taxon>Eukaryota</taxon>
        <taxon>Fungi</taxon>
        <taxon>Dikarya</taxon>
        <taxon>Ascomycota</taxon>
        <taxon>Pezizomycotina</taxon>
        <taxon>Dothideomycetes</taxon>
        <taxon>Pleosporomycetidae</taxon>
        <taxon>Pleosporales</taxon>
        <taxon>Pleosporineae</taxon>
        <taxon>Pleosporaceae</taxon>
        <taxon>Decorospora</taxon>
    </lineage>
</organism>
<accession>A0A6A5K856</accession>
<evidence type="ECO:0000256" key="10">
    <source>
        <dbReference type="ARBA" id="ARBA00048881"/>
    </source>
</evidence>
<keyword evidence="13" id="KW-1185">Reference proteome</keyword>
<dbReference type="PROSITE" id="PS00497">
    <property type="entry name" value="TYROSINASE_1"/>
    <property type="match status" value="1"/>
</dbReference>
<dbReference type="AlphaFoldDB" id="A0A6A5K856"/>
<evidence type="ECO:0000256" key="1">
    <source>
        <dbReference type="ARBA" id="ARBA00001973"/>
    </source>
</evidence>
<keyword evidence="8" id="KW-0470">Melanin biosynthesis</keyword>
<dbReference type="EMBL" id="ML975389">
    <property type="protein sequence ID" value="KAF1830624.1"/>
    <property type="molecule type" value="Genomic_DNA"/>
</dbReference>
<sequence>MLTNSGNVFVRREVRDLKDNFPDQWTLYMLALESLHWSDQKDPYSFFGLASIHGRPYKTWGDAPGLSYKIGTAGYCPHGNELFMPWHRPYLALFEAILSSYVHEIAVRAPADQVERYLAAANEFRMPYWDWAQGVAIGTVPEFFLTPTLTIDDTDGSEITIYNPLYSYKFKPIPDGFDGKWRYINETIRWPDADDPWGRSQQWRFVEAFKEQASNLVAQMGVVFRSSTFSRFSSTLEDPHGWIHGIIGGGFNGNVSPNQGHMWPLEYSSYEPLFMLHHANIDRLFSLYQAAHPDRWMESSNIGPHGNVFLEDNQAVDANTPLLPFRKDGDSFWTFNDSRNTSVLGYAYPETQAWLFPSATAYQENVTAKISTLYAGTAKTQLLSQQATAATSSAQTILSPNNSFTDWTIEASAIASTMPSSFIVSFSLVALFQSDPIIDVGSWMVLMPERIPSVTKRPRVVEKVIRGTTSLTSHLIGRVEAGVLRSLEPEDVVPFLGEFLSWVVW</sequence>
<dbReference type="PANTHER" id="PTHR11474">
    <property type="entry name" value="TYROSINASE FAMILY MEMBER"/>
    <property type="match status" value="1"/>
</dbReference>
<evidence type="ECO:0000256" key="3">
    <source>
        <dbReference type="ARBA" id="ARBA00011906"/>
    </source>
</evidence>
<feature type="domain" description="Tyrosinase copper-binding" evidence="11">
    <location>
        <begin position="78"/>
        <end position="95"/>
    </location>
</feature>
<dbReference type="GO" id="GO:0004503">
    <property type="term" value="F:tyrosinase activity"/>
    <property type="evidence" value="ECO:0007669"/>
    <property type="project" value="UniProtKB-EC"/>
</dbReference>
<dbReference type="EC" id="1.14.18.1" evidence="3"/>
<dbReference type="GO" id="GO:0042438">
    <property type="term" value="P:melanin biosynthetic process"/>
    <property type="evidence" value="ECO:0007669"/>
    <property type="project" value="UniProtKB-KW"/>
</dbReference>
<proteinExistence type="inferred from homology"/>
<dbReference type="PRINTS" id="PR00092">
    <property type="entry name" value="TYROSINASE"/>
</dbReference>
<keyword evidence="4" id="KW-0479">Metal-binding</keyword>
<evidence type="ECO:0000256" key="7">
    <source>
        <dbReference type="ARBA" id="ARBA00023033"/>
    </source>
</evidence>
<evidence type="ECO:0000313" key="12">
    <source>
        <dbReference type="EMBL" id="KAF1830624.1"/>
    </source>
</evidence>
<comment type="catalytic activity">
    <reaction evidence="10">
        <text>L-tyrosine + O2 = L-dopaquinone + H2O</text>
        <dbReference type="Rhea" id="RHEA:18117"/>
        <dbReference type="ChEBI" id="CHEBI:15377"/>
        <dbReference type="ChEBI" id="CHEBI:15379"/>
        <dbReference type="ChEBI" id="CHEBI:57924"/>
        <dbReference type="ChEBI" id="CHEBI:58315"/>
        <dbReference type="EC" id="1.14.18.1"/>
    </reaction>
</comment>
<keyword evidence="5" id="KW-0560">Oxidoreductase</keyword>
<evidence type="ECO:0000313" key="13">
    <source>
        <dbReference type="Proteomes" id="UP000800040"/>
    </source>
</evidence>
<dbReference type="InterPro" id="IPR041640">
    <property type="entry name" value="Tyrosinase_C"/>
</dbReference>
<dbReference type="PANTHER" id="PTHR11474:SF76">
    <property type="entry name" value="SHKT DOMAIN-CONTAINING PROTEIN"/>
    <property type="match status" value="1"/>
</dbReference>
<dbReference type="Gene3D" id="1.10.1280.10">
    <property type="entry name" value="Di-copper center containing domain from catechol oxidase"/>
    <property type="match status" value="1"/>
</dbReference>